<evidence type="ECO:0000256" key="2">
    <source>
        <dbReference type="ARBA" id="ARBA00022723"/>
    </source>
</evidence>
<evidence type="ECO:0000256" key="3">
    <source>
        <dbReference type="ARBA" id="ARBA00022771"/>
    </source>
</evidence>
<dbReference type="SUPFAM" id="SSF57667">
    <property type="entry name" value="beta-beta-alpha zinc fingers"/>
    <property type="match status" value="1"/>
</dbReference>
<dbReference type="PANTHER" id="PTHR47287:SF15">
    <property type="entry name" value="ZINC FINGER PROTEIN 3-LIKE"/>
    <property type="match status" value="1"/>
</dbReference>
<proteinExistence type="predicted"/>
<evidence type="ECO:0000256" key="6">
    <source>
        <dbReference type="PROSITE-ProRule" id="PRU00042"/>
    </source>
</evidence>
<keyword evidence="5" id="KW-0539">Nucleus</keyword>
<dbReference type="GO" id="GO:0009788">
    <property type="term" value="P:negative regulation of abscisic acid-activated signaling pathway"/>
    <property type="evidence" value="ECO:0007669"/>
    <property type="project" value="InterPro"/>
</dbReference>
<dbReference type="GO" id="GO:0005634">
    <property type="term" value="C:nucleus"/>
    <property type="evidence" value="ECO:0007669"/>
    <property type="project" value="UniProtKB-SubCell"/>
</dbReference>
<organism evidence="8 9">
    <name type="scientific">Papaver nudicaule</name>
    <name type="common">Iceland poppy</name>
    <dbReference type="NCBI Taxonomy" id="74823"/>
    <lineage>
        <taxon>Eukaryota</taxon>
        <taxon>Viridiplantae</taxon>
        <taxon>Streptophyta</taxon>
        <taxon>Embryophyta</taxon>
        <taxon>Tracheophyta</taxon>
        <taxon>Spermatophyta</taxon>
        <taxon>Magnoliopsida</taxon>
        <taxon>Ranunculales</taxon>
        <taxon>Papaveraceae</taxon>
        <taxon>Papaveroideae</taxon>
        <taxon>Papaver</taxon>
    </lineage>
</organism>
<comment type="subcellular location">
    <subcellularLocation>
        <location evidence="1">Nucleus</location>
    </subcellularLocation>
</comment>
<keyword evidence="3 6" id="KW-0863">Zinc-finger</keyword>
<dbReference type="PROSITE" id="PS50157">
    <property type="entry name" value="ZINC_FINGER_C2H2_2"/>
    <property type="match status" value="1"/>
</dbReference>
<dbReference type="InterPro" id="IPR036236">
    <property type="entry name" value="Znf_C2H2_sf"/>
</dbReference>
<sequence>MDNRETTMATTDQQPRKVAMNMFACNYCHRTYHSAQALGGHQNAHKREREATLAALVAFSNYKASHGKNLQRHKAFSSSFSSSPLTQPDFVKKSTLGIQVRSMVQKPAHCSLSSWVSRSSSLFYANDKRNHSHNHTCDSSLAAGRLSDVSKCSVASSSLVPQDEEVPKLDLSLKL</sequence>
<dbReference type="InterPro" id="IPR013087">
    <property type="entry name" value="Znf_C2H2_type"/>
</dbReference>
<evidence type="ECO:0000256" key="5">
    <source>
        <dbReference type="ARBA" id="ARBA00023242"/>
    </source>
</evidence>
<reference evidence="8" key="1">
    <citation type="submission" date="2022-03" db="EMBL/GenBank/DDBJ databases">
        <title>A functionally conserved STORR gene fusion in Papaver species that diverged 16.8 million years ago.</title>
        <authorList>
            <person name="Catania T."/>
        </authorList>
    </citation>
    <scope>NUCLEOTIDE SEQUENCE</scope>
    <source>
        <strain evidence="8">S-191538</strain>
    </source>
</reference>
<evidence type="ECO:0000259" key="7">
    <source>
        <dbReference type="PROSITE" id="PS50157"/>
    </source>
</evidence>
<accession>A0AA41S6R6</accession>
<dbReference type="PANTHER" id="PTHR47287">
    <property type="entry name" value="C2H2 AND C2HC ZINC FINGERS SUPERFAMILY PROTEIN"/>
    <property type="match status" value="1"/>
</dbReference>
<dbReference type="GO" id="GO:0008270">
    <property type="term" value="F:zinc ion binding"/>
    <property type="evidence" value="ECO:0007669"/>
    <property type="project" value="UniProtKB-KW"/>
</dbReference>
<dbReference type="PROSITE" id="PS00028">
    <property type="entry name" value="ZINC_FINGER_C2H2_1"/>
    <property type="match status" value="1"/>
</dbReference>
<protein>
    <recommendedName>
        <fullName evidence="7">C2H2-type domain-containing protein</fullName>
    </recommendedName>
</protein>
<feature type="domain" description="C2H2-type" evidence="7">
    <location>
        <begin position="23"/>
        <end position="50"/>
    </location>
</feature>
<evidence type="ECO:0000313" key="8">
    <source>
        <dbReference type="EMBL" id="MCL7029636.1"/>
    </source>
</evidence>
<keyword evidence="9" id="KW-1185">Reference proteome</keyword>
<dbReference type="AlphaFoldDB" id="A0AA41S6R6"/>
<dbReference type="Pfam" id="PF13912">
    <property type="entry name" value="zf-C2H2_6"/>
    <property type="match status" value="1"/>
</dbReference>
<evidence type="ECO:0000313" key="9">
    <source>
        <dbReference type="Proteomes" id="UP001177140"/>
    </source>
</evidence>
<name>A0AA41S6R6_PAPNU</name>
<gene>
    <name evidence="8" type="ORF">MKW94_023009</name>
</gene>
<keyword evidence="2" id="KW-0479">Metal-binding</keyword>
<comment type="caution">
    <text evidence="8">The sequence shown here is derived from an EMBL/GenBank/DDBJ whole genome shotgun (WGS) entry which is preliminary data.</text>
</comment>
<dbReference type="InterPro" id="IPR044246">
    <property type="entry name" value="ZFP3-like"/>
</dbReference>
<evidence type="ECO:0000256" key="1">
    <source>
        <dbReference type="ARBA" id="ARBA00004123"/>
    </source>
</evidence>
<dbReference type="EMBL" id="JAJJMA010092322">
    <property type="protein sequence ID" value="MCL7029636.1"/>
    <property type="molecule type" value="Genomic_DNA"/>
</dbReference>
<dbReference type="Proteomes" id="UP001177140">
    <property type="component" value="Unassembled WGS sequence"/>
</dbReference>
<evidence type="ECO:0000256" key="4">
    <source>
        <dbReference type="ARBA" id="ARBA00022833"/>
    </source>
</evidence>
<keyword evidence="4" id="KW-0862">Zinc</keyword>